<dbReference type="SUPFAM" id="SSF81799">
    <property type="entry name" value="Putative methyltransferase TM0872, insert domain"/>
    <property type="match status" value="1"/>
</dbReference>
<organism evidence="5 6">
    <name type="scientific">Diaphorina citri</name>
    <name type="common">Asian citrus psyllid</name>
    <dbReference type="NCBI Taxonomy" id="121845"/>
    <lineage>
        <taxon>Eukaryota</taxon>
        <taxon>Metazoa</taxon>
        <taxon>Ecdysozoa</taxon>
        <taxon>Arthropoda</taxon>
        <taxon>Hexapoda</taxon>
        <taxon>Insecta</taxon>
        <taxon>Pterygota</taxon>
        <taxon>Neoptera</taxon>
        <taxon>Paraneoptera</taxon>
        <taxon>Hemiptera</taxon>
        <taxon>Sternorrhyncha</taxon>
        <taxon>Psylloidea</taxon>
        <taxon>Psyllidae</taxon>
        <taxon>Diaphorininae</taxon>
        <taxon>Diaphorina</taxon>
    </lineage>
</organism>
<dbReference type="NCBIfam" id="TIGR00006">
    <property type="entry name" value="16S rRNA (cytosine(1402)-N(4))-methyltransferase RsmH"/>
    <property type="match status" value="1"/>
</dbReference>
<evidence type="ECO:0000256" key="1">
    <source>
        <dbReference type="ARBA" id="ARBA00010396"/>
    </source>
</evidence>
<dbReference type="GO" id="GO:0070475">
    <property type="term" value="P:rRNA base methylation"/>
    <property type="evidence" value="ECO:0007669"/>
    <property type="project" value="TreeGrafter"/>
</dbReference>
<dbReference type="GeneID" id="103514324"/>
<dbReference type="PaxDb" id="121845-A0A1S4EHG9"/>
<dbReference type="PANTHER" id="PTHR11265:SF0">
    <property type="entry name" value="12S RRNA N4-METHYLCYTIDINE METHYLTRANSFERASE"/>
    <property type="match status" value="1"/>
</dbReference>
<keyword evidence="5" id="KW-1185">Reference proteome</keyword>
<dbReference type="Proteomes" id="UP000079169">
    <property type="component" value="Unplaced"/>
</dbReference>
<sequence length="313" mass="36308">MIQKIKNQQHKTVFLNEAINWLNIENERINGIYIDATFGQGGHSCKILERLGKKGRLIAIDKDTESVSLGNKITDSRFSIIHNCFTELDIILKKYNIKKIDGILFDLGISSNQINNELRGFSFLLDGPLDMRMDITRGISASKWLANATEFNIKKVIQDYGEERFAKKIAKEIVHYRSITPITRTKQLVEIILKSIRGNKRYKNPATRTFQAIRIYINQELKNLSIALKIGFKKLNIKGRIVVISFHSLEDRIVKNFINFNTKIPHIDRRLPIYNYLFEPKMKFLARCKPSNIDIKKNFSSRSAIMRVFEKIS</sequence>
<dbReference type="SUPFAM" id="SSF53335">
    <property type="entry name" value="S-adenosyl-L-methionine-dependent methyltransferases"/>
    <property type="match status" value="1"/>
</dbReference>
<name>A0A1S4EHG9_DIACI</name>
<dbReference type="STRING" id="121845.A0A1S4EHG9"/>
<dbReference type="OMA" id="EEKHWRL"/>
<gene>
    <name evidence="6" type="primary">LOC103514324</name>
</gene>
<dbReference type="HAMAP" id="MF_01007">
    <property type="entry name" value="16SrRNA_methyltr_H"/>
    <property type="match status" value="1"/>
</dbReference>
<dbReference type="PANTHER" id="PTHR11265">
    <property type="entry name" value="S-ADENOSYL-METHYLTRANSFERASE MRAW"/>
    <property type="match status" value="1"/>
</dbReference>
<evidence type="ECO:0000256" key="2">
    <source>
        <dbReference type="ARBA" id="ARBA00022603"/>
    </source>
</evidence>
<dbReference type="GO" id="GO:0005737">
    <property type="term" value="C:cytoplasm"/>
    <property type="evidence" value="ECO:0007669"/>
    <property type="project" value="TreeGrafter"/>
</dbReference>
<dbReference type="GO" id="GO:0071424">
    <property type="term" value="F:rRNA (cytosine-N4-)-methyltransferase activity"/>
    <property type="evidence" value="ECO:0007669"/>
    <property type="project" value="TreeGrafter"/>
</dbReference>
<dbReference type="InterPro" id="IPR002903">
    <property type="entry name" value="RsmH"/>
</dbReference>
<evidence type="ECO:0000313" key="5">
    <source>
        <dbReference type="Proteomes" id="UP000079169"/>
    </source>
</evidence>
<keyword evidence="3" id="KW-0808">Transferase</keyword>
<protein>
    <submittedName>
        <fullName evidence="6">Uncharacterized protein LOC103514324</fullName>
    </submittedName>
</protein>
<accession>A0A1S4EHG9</accession>
<dbReference type="InterPro" id="IPR029063">
    <property type="entry name" value="SAM-dependent_MTases_sf"/>
</dbReference>
<proteinExistence type="inferred from homology"/>
<keyword evidence="4" id="KW-0949">S-adenosyl-L-methionine</keyword>
<dbReference type="PIRSF" id="PIRSF004486">
    <property type="entry name" value="MraW"/>
    <property type="match status" value="1"/>
</dbReference>
<dbReference type="InterPro" id="IPR023397">
    <property type="entry name" value="SAM-dep_MeTrfase_MraW_recog"/>
</dbReference>
<evidence type="ECO:0000256" key="3">
    <source>
        <dbReference type="ARBA" id="ARBA00022679"/>
    </source>
</evidence>
<dbReference type="Pfam" id="PF01795">
    <property type="entry name" value="Methyltransf_5"/>
    <property type="match status" value="1"/>
</dbReference>
<dbReference type="KEGG" id="dci:103514324"/>
<dbReference type="Gene3D" id="1.10.150.170">
    <property type="entry name" value="Putative methyltransferase TM0872, insert domain"/>
    <property type="match status" value="1"/>
</dbReference>
<dbReference type="AlphaFoldDB" id="A0A1S4EHG9"/>
<dbReference type="RefSeq" id="XP_017301666.1">
    <property type="nucleotide sequence ID" value="XM_017446177.2"/>
</dbReference>
<evidence type="ECO:0000313" key="6">
    <source>
        <dbReference type="RefSeq" id="XP_017301666.1"/>
    </source>
</evidence>
<reference evidence="6" key="1">
    <citation type="submission" date="2025-08" db="UniProtKB">
        <authorList>
            <consortium name="RefSeq"/>
        </authorList>
    </citation>
    <scope>IDENTIFICATION</scope>
</reference>
<comment type="similarity">
    <text evidence="1">Belongs to the methyltransferase superfamily. RsmH family.</text>
</comment>
<dbReference type="Gene3D" id="3.40.50.150">
    <property type="entry name" value="Vaccinia Virus protein VP39"/>
    <property type="match status" value="1"/>
</dbReference>
<keyword evidence="2" id="KW-0489">Methyltransferase</keyword>
<evidence type="ECO:0000256" key="4">
    <source>
        <dbReference type="ARBA" id="ARBA00022691"/>
    </source>
</evidence>